<proteinExistence type="predicted"/>
<name>A0A8H3V6E5_VENIN</name>
<dbReference type="EMBL" id="WNWQ01000062">
    <property type="protein sequence ID" value="KAE9981199.1"/>
    <property type="molecule type" value="Genomic_DNA"/>
</dbReference>
<protein>
    <submittedName>
        <fullName evidence="1">Uncharacterized protein</fullName>
    </submittedName>
</protein>
<comment type="caution">
    <text evidence="1">The sequence shown here is derived from an EMBL/GenBank/DDBJ whole genome shotgun (WGS) entry which is preliminary data.</text>
</comment>
<accession>A0A8H3V6E5</accession>
<evidence type="ECO:0000313" key="1">
    <source>
        <dbReference type="EMBL" id="KAE9981199.1"/>
    </source>
</evidence>
<reference evidence="1 2" key="1">
    <citation type="submission" date="2019-11" db="EMBL/GenBank/DDBJ databases">
        <title>Venturia inaequalis Genome Resource.</title>
        <authorList>
            <person name="Lichtner F.J."/>
        </authorList>
    </citation>
    <scope>NUCLEOTIDE SEQUENCE [LARGE SCALE GENOMIC DNA]</scope>
    <source>
        <strain evidence="1">Bline_iso_100314</strain>
    </source>
</reference>
<dbReference type="Proteomes" id="UP000433883">
    <property type="component" value="Unassembled WGS sequence"/>
</dbReference>
<sequence length="171" mass="20162">MATITRNFTIIAANAIESNATRTGFLSLPRELRQSILRQTVQLNELEKATQQITDRFLTWDDLFTDHEAHILTWSVTLKLVHREIHADVEYVKEKWEEDFHFMHEQKLVAYEEVARKRRAQFLDAQPRFQLPYPSFVQTNSASPKPKKVKIRIPRKTAGRFLKLEDDDFAH</sequence>
<dbReference type="AlphaFoldDB" id="A0A8H3V6E5"/>
<evidence type="ECO:0000313" key="2">
    <source>
        <dbReference type="Proteomes" id="UP000433883"/>
    </source>
</evidence>
<organism evidence="1 2">
    <name type="scientific">Venturia inaequalis</name>
    <name type="common">Apple scab fungus</name>
    <dbReference type="NCBI Taxonomy" id="5025"/>
    <lineage>
        <taxon>Eukaryota</taxon>
        <taxon>Fungi</taxon>
        <taxon>Dikarya</taxon>
        <taxon>Ascomycota</taxon>
        <taxon>Pezizomycotina</taxon>
        <taxon>Dothideomycetes</taxon>
        <taxon>Pleosporomycetidae</taxon>
        <taxon>Venturiales</taxon>
        <taxon>Venturiaceae</taxon>
        <taxon>Venturia</taxon>
    </lineage>
</organism>
<gene>
    <name evidence="1" type="ORF">BLS_007709</name>
</gene>